<feature type="transmembrane region" description="Helical" evidence="6">
    <location>
        <begin position="208"/>
        <end position="227"/>
    </location>
</feature>
<accession>A0A3E1K637</accession>
<evidence type="ECO:0000256" key="6">
    <source>
        <dbReference type="SAM" id="Phobius"/>
    </source>
</evidence>
<dbReference type="InterPro" id="IPR024528">
    <property type="entry name" value="ThrE_2"/>
</dbReference>
<feature type="domain" description="Threonine/serine exporter-like N-terminal" evidence="7">
    <location>
        <begin position="51"/>
        <end position="286"/>
    </location>
</feature>
<evidence type="ECO:0000256" key="4">
    <source>
        <dbReference type="ARBA" id="ARBA00023136"/>
    </source>
</evidence>
<evidence type="ECO:0000256" key="2">
    <source>
        <dbReference type="ARBA" id="ARBA00022692"/>
    </source>
</evidence>
<dbReference type="PANTHER" id="PTHR31082:SF4">
    <property type="entry name" value="PHEROMONE-REGULATED MEMBRANE PROTEIN 10"/>
    <property type="match status" value="1"/>
</dbReference>
<dbReference type="EMBL" id="QUZK01000046">
    <property type="protein sequence ID" value="RFF29481.1"/>
    <property type="molecule type" value="Genomic_DNA"/>
</dbReference>
<dbReference type="Proteomes" id="UP000260351">
    <property type="component" value="Unassembled WGS sequence"/>
</dbReference>
<dbReference type="InterPro" id="IPR010619">
    <property type="entry name" value="ThrE-like_N"/>
</dbReference>
<evidence type="ECO:0000313" key="10">
    <source>
        <dbReference type="Proteomes" id="UP000260351"/>
    </source>
</evidence>
<dbReference type="Pfam" id="PF06738">
    <property type="entry name" value="ThrE"/>
    <property type="match status" value="1"/>
</dbReference>
<comment type="caution">
    <text evidence="9">The sequence shown here is derived from an EMBL/GenBank/DDBJ whole genome shotgun (WGS) entry which is preliminary data.</text>
</comment>
<feature type="transmembrane region" description="Helical" evidence="6">
    <location>
        <begin position="383"/>
        <end position="406"/>
    </location>
</feature>
<feature type="transmembrane region" description="Helical" evidence="6">
    <location>
        <begin position="306"/>
        <end position="325"/>
    </location>
</feature>
<gene>
    <name evidence="9" type="ORF">DZC52_12610</name>
</gene>
<keyword evidence="10" id="KW-1185">Reference proteome</keyword>
<comment type="subcellular location">
    <subcellularLocation>
        <location evidence="1">Membrane</location>
        <topology evidence="1">Multi-pass membrane protein</topology>
    </subcellularLocation>
</comment>
<sequence length="444" mass="47049">MWRVHPRLGKWALHYATLRLTATTSVRTAVNDATDEALSDEQPYSSDRYARLVLNLGRALLHVGSPAHRLESSMQIMAERLGLQAEFFSTPTALIVSLGDGDKQQTFLARSDPGSANLSKLADLTEVMEDLNEGRIDPQQADERVRAIDAAPPLYGAWLQVLAFVLIGGGVASLLGGGWRESLMAAPLGAVAGGSIWWMQQHVERSRLIMPMVAMLITFLGSLWCGFDGRTALMPAILAAMIPLLPGMDLTTAARELSTGHLVSGSSRLSFSVTVFALLAFGLVLGGMAGQAVVGPVALTEASFRPAWLPLVGLVSAAAGLMMLIQAHMRDWFWILMVSFIAWMGSGLGGWLEAPIVGAFVGGLAVGLAGNLFVLLSRRPSSILHIPGLILLVPGSIGLRSLATLLQDNVVAGVETAILAGIIAVALTTGMILASVLLPPRNLL</sequence>
<feature type="transmembrane region" description="Helical" evidence="6">
    <location>
        <begin position="357"/>
        <end position="376"/>
    </location>
</feature>
<dbReference type="GO" id="GO:0016020">
    <property type="term" value="C:membrane"/>
    <property type="evidence" value="ECO:0007669"/>
    <property type="project" value="UniProtKB-SubCell"/>
</dbReference>
<evidence type="ECO:0000313" key="9">
    <source>
        <dbReference type="EMBL" id="RFF29481.1"/>
    </source>
</evidence>
<dbReference type="OrthoDB" id="1490274at2"/>
<feature type="transmembrane region" description="Helical" evidence="6">
    <location>
        <begin position="271"/>
        <end position="294"/>
    </location>
</feature>
<organism evidence="9 10">
    <name type="scientific">Wenzhouxiangella sediminis</name>
    <dbReference type="NCBI Taxonomy" id="1792836"/>
    <lineage>
        <taxon>Bacteria</taxon>
        <taxon>Pseudomonadati</taxon>
        <taxon>Pseudomonadota</taxon>
        <taxon>Gammaproteobacteria</taxon>
        <taxon>Chromatiales</taxon>
        <taxon>Wenzhouxiangellaceae</taxon>
        <taxon>Wenzhouxiangella</taxon>
    </lineage>
</organism>
<reference evidence="9 10" key="1">
    <citation type="submission" date="2018-08" db="EMBL/GenBank/DDBJ databases">
        <title>Wenzhouxiangella salilacus sp. nov., a novel bacterium isolated from a saline lake in Xinjiang Province, China.</title>
        <authorList>
            <person name="Han S."/>
        </authorList>
    </citation>
    <scope>NUCLEOTIDE SEQUENCE [LARGE SCALE GENOMIC DNA]</scope>
    <source>
        <strain evidence="9 10">XDB06</strain>
    </source>
</reference>
<keyword evidence="3 6" id="KW-1133">Transmembrane helix</keyword>
<dbReference type="GO" id="GO:0022857">
    <property type="term" value="F:transmembrane transporter activity"/>
    <property type="evidence" value="ECO:0007669"/>
    <property type="project" value="InterPro"/>
</dbReference>
<protein>
    <submittedName>
        <fullName evidence="9">Threonine/serine exporter family protein</fullName>
    </submittedName>
</protein>
<evidence type="ECO:0000259" key="7">
    <source>
        <dbReference type="Pfam" id="PF06738"/>
    </source>
</evidence>
<name>A0A3E1K637_9GAMM</name>
<proteinExistence type="inferred from homology"/>
<keyword evidence="2 6" id="KW-0812">Transmembrane</keyword>
<feature type="transmembrane region" description="Helical" evidence="6">
    <location>
        <begin position="332"/>
        <end position="351"/>
    </location>
</feature>
<dbReference type="Pfam" id="PF12821">
    <property type="entry name" value="ThrE_2"/>
    <property type="match status" value="1"/>
</dbReference>
<feature type="transmembrane region" description="Helical" evidence="6">
    <location>
        <begin position="154"/>
        <end position="176"/>
    </location>
</feature>
<evidence type="ECO:0000256" key="3">
    <source>
        <dbReference type="ARBA" id="ARBA00022989"/>
    </source>
</evidence>
<evidence type="ECO:0000256" key="5">
    <source>
        <dbReference type="ARBA" id="ARBA00034125"/>
    </source>
</evidence>
<dbReference type="InterPro" id="IPR051361">
    <property type="entry name" value="ThrE/Ser_Exporter"/>
</dbReference>
<feature type="transmembrane region" description="Helical" evidence="6">
    <location>
        <begin position="418"/>
        <end position="438"/>
    </location>
</feature>
<dbReference type="AlphaFoldDB" id="A0A3E1K637"/>
<evidence type="ECO:0000259" key="8">
    <source>
        <dbReference type="Pfam" id="PF12821"/>
    </source>
</evidence>
<comment type="similarity">
    <text evidence="5">Belongs to the ThrE exporter (TC 2.A.79) family.</text>
</comment>
<feature type="domain" description="Threonine/Serine exporter ThrE" evidence="8">
    <location>
        <begin position="317"/>
        <end position="436"/>
    </location>
</feature>
<dbReference type="PANTHER" id="PTHR31082">
    <property type="entry name" value="PHEROMONE-REGULATED MEMBRANE PROTEIN 10"/>
    <property type="match status" value="1"/>
</dbReference>
<keyword evidence="4 6" id="KW-0472">Membrane</keyword>
<evidence type="ECO:0000256" key="1">
    <source>
        <dbReference type="ARBA" id="ARBA00004141"/>
    </source>
</evidence>